<evidence type="ECO:0000256" key="4">
    <source>
        <dbReference type="ARBA" id="ARBA00023004"/>
    </source>
</evidence>
<evidence type="ECO:0000256" key="3">
    <source>
        <dbReference type="ARBA" id="ARBA00022946"/>
    </source>
</evidence>
<dbReference type="GeneID" id="20673945"/>
<evidence type="ECO:0000256" key="7">
    <source>
        <dbReference type="ARBA" id="ARBA00045681"/>
    </source>
</evidence>
<evidence type="ECO:0000256" key="1">
    <source>
        <dbReference type="ARBA" id="ARBA00004173"/>
    </source>
</evidence>
<dbReference type="PANTHER" id="PTHR13184:SF5">
    <property type="entry name" value="METHYLTRANSFERASE-LIKE PROTEIN 17, MITOCHONDRIAL"/>
    <property type="match status" value="1"/>
</dbReference>
<dbReference type="InterPro" id="IPR015324">
    <property type="entry name" value="Ribosomal_Rsm22-like"/>
</dbReference>
<accession>W4KLW6</accession>
<reference evidence="9 10" key="1">
    <citation type="journal article" date="2012" name="New Phytol.">
        <title>Insight into trade-off between wood decay and parasitism from the genome of a fungal forest pathogen.</title>
        <authorList>
            <person name="Olson A."/>
            <person name="Aerts A."/>
            <person name="Asiegbu F."/>
            <person name="Belbahri L."/>
            <person name="Bouzid O."/>
            <person name="Broberg A."/>
            <person name="Canback B."/>
            <person name="Coutinho P.M."/>
            <person name="Cullen D."/>
            <person name="Dalman K."/>
            <person name="Deflorio G."/>
            <person name="van Diepen L.T."/>
            <person name="Dunand C."/>
            <person name="Duplessis S."/>
            <person name="Durling M."/>
            <person name="Gonthier P."/>
            <person name="Grimwood J."/>
            <person name="Fossdal C.G."/>
            <person name="Hansson D."/>
            <person name="Henrissat B."/>
            <person name="Hietala A."/>
            <person name="Himmelstrand K."/>
            <person name="Hoffmeister D."/>
            <person name="Hogberg N."/>
            <person name="James T.Y."/>
            <person name="Karlsson M."/>
            <person name="Kohler A."/>
            <person name="Kues U."/>
            <person name="Lee Y.H."/>
            <person name="Lin Y.C."/>
            <person name="Lind M."/>
            <person name="Lindquist E."/>
            <person name="Lombard V."/>
            <person name="Lucas S."/>
            <person name="Lunden K."/>
            <person name="Morin E."/>
            <person name="Murat C."/>
            <person name="Park J."/>
            <person name="Raffaello T."/>
            <person name="Rouze P."/>
            <person name="Salamov A."/>
            <person name="Schmutz J."/>
            <person name="Solheim H."/>
            <person name="Stahlberg J."/>
            <person name="Velez H."/>
            <person name="de Vries R.P."/>
            <person name="Wiebenga A."/>
            <person name="Woodward S."/>
            <person name="Yakovlev I."/>
            <person name="Garbelotto M."/>
            <person name="Martin F."/>
            <person name="Grigoriev I.V."/>
            <person name="Stenlid J."/>
        </authorList>
    </citation>
    <scope>NUCLEOTIDE SEQUENCE [LARGE SCALE GENOMIC DNA]</scope>
    <source>
        <strain evidence="9 10">TC 32-1</strain>
    </source>
</reference>
<dbReference type="AlphaFoldDB" id="W4KLW6"/>
<keyword evidence="4" id="KW-0408">Iron</keyword>
<comment type="function">
    <text evidence="7">Mitochondrial ribosome (mitoribosome) assembly factor. Binds at the interface of the head and body domains of the mitochondrial small ribosomal subunit (mt-SSU), occluding the mRNA channel and preventing compaction of the head domain towards the body. Probable inactive methyltransferase: retains the characteristic folding and ability to bind S-adenosyl-L-methionine, but it probably lost its methyltransferase activity.</text>
</comment>
<proteinExistence type="predicted"/>
<keyword evidence="6" id="KW-0496">Mitochondrion</keyword>
<dbReference type="PANTHER" id="PTHR13184">
    <property type="entry name" value="37S RIBOSOMAL PROTEIN S22"/>
    <property type="match status" value="1"/>
</dbReference>
<dbReference type="GO" id="GO:0005763">
    <property type="term" value="C:mitochondrial small ribosomal subunit"/>
    <property type="evidence" value="ECO:0007669"/>
    <property type="project" value="TreeGrafter"/>
</dbReference>
<dbReference type="KEGG" id="hir:HETIRDRAFT_423866"/>
<gene>
    <name evidence="9" type="ORF">HETIRDRAFT_423866</name>
</gene>
<evidence type="ECO:0008006" key="11">
    <source>
        <dbReference type="Google" id="ProtNLM"/>
    </source>
</evidence>
<dbReference type="GO" id="GO:0051536">
    <property type="term" value="F:iron-sulfur cluster binding"/>
    <property type="evidence" value="ECO:0007669"/>
    <property type="project" value="UniProtKB-KW"/>
</dbReference>
<dbReference type="Pfam" id="PF09243">
    <property type="entry name" value="Rsm22"/>
    <property type="match status" value="2"/>
</dbReference>
<feature type="compositionally biased region" description="Basic residues" evidence="8">
    <location>
        <begin position="521"/>
        <end position="534"/>
    </location>
</feature>
<sequence length="534" mass="59419">MSRKSPAAIFGSQSIGAVIIPDELRESVQTLISASDKHMLHADAKRLFLEDGVGWDATYDIDYKSRKQAARHSERDGTAFVSIALPAHYSAIYSVLDHTRIRLGPEWNVDIVFDWGAGTGTYVFQQSGSDAPEYARLINSTINKYVGIDKRQGLVSIGKRVLEAVEHGQLNALWQKAIHDEDKVARADGGKTLALSAFLLSSLSTSLQRKALVKEMWESGAEVIVLIDHSTRSGFSNIIEARQYLLNLGRREVEDLKADDSQIRGCHVVAPCPHDGACPLYHSDSTRLVCGFSQRLQRPQFVRKTKHSGTGHEDIGYSYVVIRRGLRPPRPESKVGRIGEIGSRELEKLESKAPIAELQLHDESFETSPPMSENSTSTIAPSETADVAYVDAPAIYQQDGRKDLEDALRLEAFHWPRLIFPPLKRSGHIILDSCTAEGNIARMTVPKSQGKQPYYDARKSEWGDIFPHEPKNRPQIRHQPTTAKRQGGKAPATGAGIGKRSSKLSADSYSHLTNEVTLEKKKMRRERRRSQKAV</sequence>
<keyword evidence="2" id="KW-0479">Metal-binding</keyword>
<comment type="subcellular location">
    <subcellularLocation>
        <location evidence="1">Mitochondrion</location>
    </subcellularLocation>
</comment>
<dbReference type="HOGENOM" id="CLU_019579_0_0_1"/>
<dbReference type="GO" id="GO:0006412">
    <property type="term" value="P:translation"/>
    <property type="evidence" value="ECO:0007669"/>
    <property type="project" value="InterPro"/>
</dbReference>
<dbReference type="InterPro" id="IPR052571">
    <property type="entry name" value="Mt_RNA_Methyltransferase"/>
</dbReference>
<keyword evidence="5" id="KW-0411">Iron-sulfur</keyword>
<keyword evidence="10" id="KW-1185">Reference proteome</keyword>
<dbReference type="GO" id="GO:0046872">
    <property type="term" value="F:metal ion binding"/>
    <property type="evidence" value="ECO:0007669"/>
    <property type="project" value="UniProtKB-KW"/>
</dbReference>
<dbReference type="EMBL" id="KI925454">
    <property type="protein sequence ID" value="ETW86823.1"/>
    <property type="molecule type" value="Genomic_DNA"/>
</dbReference>
<dbReference type="GO" id="GO:0008168">
    <property type="term" value="F:methyltransferase activity"/>
    <property type="evidence" value="ECO:0007669"/>
    <property type="project" value="InterPro"/>
</dbReference>
<keyword evidence="3" id="KW-0809">Transit peptide</keyword>
<evidence type="ECO:0000313" key="9">
    <source>
        <dbReference type="EMBL" id="ETW86823.1"/>
    </source>
</evidence>
<dbReference type="Proteomes" id="UP000030671">
    <property type="component" value="Unassembled WGS sequence"/>
</dbReference>
<dbReference type="STRING" id="747525.W4KLW6"/>
<evidence type="ECO:0000256" key="6">
    <source>
        <dbReference type="ARBA" id="ARBA00023128"/>
    </source>
</evidence>
<dbReference type="GO" id="GO:0003735">
    <property type="term" value="F:structural constituent of ribosome"/>
    <property type="evidence" value="ECO:0007669"/>
    <property type="project" value="TreeGrafter"/>
</dbReference>
<feature type="region of interest" description="Disordered" evidence="8">
    <location>
        <begin position="466"/>
        <end position="534"/>
    </location>
</feature>
<organism evidence="9 10">
    <name type="scientific">Heterobasidion irregulare (strain TC 32-1)</name>
    <dbReference type="NCBI Taxonomy" id="747525"/>
    <lineage>
        <taxon>Eukaryota</taxon>
        <taxon>Fungi</taxon>
        <taxon>Dikarya</taxon>
        <taxon>Basidiomycota</taxon>
        <taxon>Agaricomycotina</taxon>
        <taxon>Agaricomycetes</taxon>
        <taxon>Russulales</taxon>
        <taxon>Bondarzewiaceae</taxon>
        <taxon>Heterobasidion</taxon>
        <taxon>Heterobasidion annosum species complex</taxon>
    </lineage>
</organism>
<dbReference type="OrthoDB" id="421327at2759"/>
<evidence type="ECO:0000256" key="2">
    <source>
        <dbReference type="ARBA" id="ARBA00022723"/>
    </source>
</evidence>
<evidence type="ECO:0000313" key="10">
    <source>
        <dbReference type="Proteomes" id="UP000030671"/>
    </source>
</evidence>
<dbReference type="eggNOG" id="KOG2539">
    <property type="taxonomic scope" value="Eukaryota"/>
</dbReference>
<protein>
    <recommendedName>
        <fullName evidence="11">Rsm22-domain-containing protein</fullName>
    </recommendedName>
</protein>
<evidence type="ECO:0000256" key="5">
    <source>
        <dbReference type="ARBA" id="ARBA00023014"/>
    </source>
</evidence>
<feature type="compositionally biased region" description="Polar residues" evidence="8">
    <location>
        <begin position="503"/>
        <end position="516"/>
    </location>
</feature>
<dbReference type="InParanoid" id="W4KLW6"/>
<name>W4KLW6_HETIT</name>
<dbReference type="RefSeq" id="XP_009540806.1">
    <property type="nucleotide sequence ID" value="XM_009542511.1"/>
</dbReference>
<evidence type="ECO:0000256" key="8">
    <source>
        <dbReference type="SAM" id="MobiDB-lite"/>
    </source>
</evidence>